<organism evidence="5 6">
    <name type="scientific">Kingdonia uniflora</name>
    <dbReference type="NCBI Taxonomy" id="39325"/>
    <lineage>
        <taxon>Eukaryota</taxon>
        <taxon>Viridiplantae</taxon>
        <taxon>Streptophyta</taxon>
        <taxon>Embryophyta</taxon>
        <taxon>Tracheophyta</taxon>
        <taxon>Spermatophyta</taxon>
        <taxon>Magnoliopsida</taxon>
        <taxon>Ranunculales</taxon>
        <taxon>Circaeasteraceae</taxon>
        <taxon>Kingdonia</taxon>
    </lineage>
</organism>
<dbReference type="GO" id="GO:0007052">
    <property type="term" value="P:mitotic spindle organization"/>
    <property type="evidence" value="ECO:0007669"/>
    <property type="project" value="TreeGrafter"/>
</dbReference>
<dbReference type="InterPro" id="IPR033467">
    <property type="entry name" value="Tesmin/TSO1-like_CXC"/>
</dbReference>
<dbReference type="AlphaFoldDB" id="A0A7J7LLQ9"/>
<dbReference type="GO" id="GO:0007018">
    <property type="term" value="P:microtubule-based movement"/>
    <property type="evidence" value="ECO:0007669"/>
    <property type="project" value="InterPro"/>
</dbReference>
<reference evidence="5 6" key="1">
    <citation type="journal article" date="2020" name="IScience">
        <title>Genome Sequencing of the Endangered Kingdonia uniflora (Circaeasteraceae, Ranunculales) Reveals Potential Mechanisms of Evolutionary Specialization.</title>
        <authorList>
            <person name="Sun Y."/>
            <person name="Deng T."/>
            <person name="Zhang A."/>
            <person name="Moore M.J."/>
            <person name="Landis J.B."/>
            <person name="Lin N."/>
            <person name="Zhang H."/>
            <person name="Zhang X."/>
            <person name="Huang J."/>
            <person name="Zhang X."/>
            <person name="Sun H."/>
            <person name="Wang H."/>
        </authorList>
    </citation>
    <scope>NUCLEOTIDE SEQUENCE [LARGE SCALE GENOMIC DNA]</scope>
    <source>
        <strain evidence="5">TB1705</strain>
        <tissue evidence="5">Leaf</tissue>
    </source>
</reference>
<dbReference type="PANTHER" id="PTHR47969">
    <property type="entry name" value="CHROMOSOME-ASSOCIATED KINESIN KIF4A-RELATED"/>
    <property type="match status" value="1"/>
</dbReference>
<evidence type="ECO:0000256" key="3">
    <source>
        <dbReference type="SAM" id="Phobius"/>
    </source>
</evidence>
<feature type="compositionally biased region" description="Pro residues" evidence="2">
    <location>
        <begin position="472"/>
        <end position="481"/>
    </location>
</feature>
<dbReference type="SMART" id="SM01114">
    <property type="entry name" value="CXC"/>
    <property type="match status" value="1"/>
</dbReference>
<keyword evidence="3" id="KW-1133">Transmembrane helix</keyword>
<feature type="domain" description="Tesmin/TSO1-like CXC" evidence="4">
    <location>
        <begin position="338"/>
        <end position="382"/>
    </location>
</feature>
<feature type="region of interest" description="Disordered" evidence="2">
    <location>
        <begin position="425"/>
        <end position="561"/>
    </location>
</feature>
<keyword evidence="6" id="KW-1185">Reference proteome</keyword>
<dbReference type="OrthoDB" id="1750655at2759"/>
<feature type="transmembrane region" description="Helical" evidence="3">
    <location>
        <begin position="201"/>
        <end position="229"/>
    </location>
</feature>
<keyword evidence="1" id="KW-0175">Coiled coil</keyword>
<feature type="coiled-coil region" evidence="1">
    <location>
        <begin position="169"/>
        <end position="196"/>
    </location>
</feature>
<keyword evidence="3" id="KW-0472">Membrane</keyword>
<proteinExistence type="predicted"/>
<evidence type="ECO:0000256" key="2">
    <source>
        <dbReference type="SAM" id="MobiDB-lite"/>
    </source>
</evidence>
<feature type="compositionally biased region" description="Basic and acidic residues" evidence="2">
    <location>
        <begin position="548"/>
        <end position="561"/>
    </location>
</feature>
<feature type="coiled-coil region" evidence="1">
    <location>
        <begin position="41"/>
        <end position="68"/>
    </location>
</feature>
<dbReference type="GO" id="GO:0005875">
    <property type="term" value="C:microtubule associated complex"/>
    <property type="evidence" value="ECO:0007669"/>
    <property type="project" value="TreeGrafter"/>
</dbReference>
<gene>
    <name evidence="5" type="ORF">GIB67_029649</name>
</gene>
<protein>
    <recommendedName>
        <fullName evidence="4">Tesmin/TSO1-like CXC domain-containing protein</fullName>
    </recommendedName>
</protein>
<keyword evidence="3" id="KW-0812">Transmembrane</keyword>
<evidence type="ECO:0000313" key="6">
    <source>
        <dbReference type="Proteomes" id="UP000541444"/>
    </source>
</evidence>
<evidence type="ECO:0000256" key="1">
    <source>
        <dbReference type="SAM" id="Coils"/>
    </source>
</evidence>
<dbReference type="EMBL" id="JACGCM010002205">
    <property type="protein sequence ID" value="KAF6143480.1"/>
    <property type="molecule type" value="Genomic_DNA"/>
</dbReference>
<evidence type="ECO:0000313" key="5">
    <source>
        <dbReference type="EMBL" id="KAF6143480.1"/>
    </source>
</evidence>
<feature type="compositionally biased region" description="Basic and acidic residues" evidence="2">
    <location>
        <begin position="430"/>
        <end position="439"/>
    </location>
</feature>
<name>A0A7J7LLQ9_9MAGN</name>
<comment type="caution">
    <text evidence="5">The sequence shown here is derived from an EMBL/GenBank/DDBJ whole genome shotgun (WGS) entry which is preliminary data.</text>
</comment>
<dbReference type="InterPro" id="IPR027640">
    <property type="entry name" value="Kinesin-like_fam"/>
</dbReference>
<dbReference type="PANTHER" id="PTHR47969:SF6">
    <property type="entry name" value="KINESIN-LIKE PROTEIN KIN-4C"/>
    <property type="match status" value="1"/>
</dbReference>
<accession>A0A7J7LLQ9</accession>
<dbReference type="GO" id="GO:0051231">
    <property type="term" value="P:spindle elongation"/>
    <property type="evidence" value="ECO:0007669"/>
    <property type="project" value="TreeGrafter"/>
</dbReference>
<dbReference type="GO" id="GO:0003777">
    <property type="term" value="F:microtubule motor activity"/>
    <property type="evidence" value="ECO:0007669"/>
    <property type="project" value="InterPro"/>
</dbReference>
<feature type="compositionally biased region" description="Polar residues" evidence="2">
    <location>
        <begin position="443"/>
        <end position="455"/>
    </location>
</feature>
<feature type="compositionally biased region" description="Basic and acidic residues" evidence="2">
    <location>
        <begin position="520"/>
        <end position="539"/>
    </location>
</feature>
<sequence length="561" mass="62534">MSSVDLKWFHTGVGNGNGPGIQAIEHELEVTVRVHEVRSEYERQMEARAAMAKEVAKLKDEHEAHKQRRLGVSYCSDCPETVSPGARNSRIFALENMLATSSTTLVAMASQLSEAEERERIFNGRGRWNQVRSLPEAKNMMNHLFNLASSSRCLLRDKEVDCREKDSFIRELKEKVVRLTSMVRQLEAQKEEIVHQIKLQAFMFIATTTVLLPVYCAKMVTGVFLCWNIKQKLARRRRRMENNANSVENIPNSMEGHVYDLRKGPRSCGTNIELFEDMDTSDSELSDMESEFDDTDWGQSGKLFARKRGSRTGARGAIEPLSSENLPDEIKSAGGKSISSVCCSCSRSSACKTTKCGCRAAGGTCGDSCGCLQSKCANRESGEVHVAWDEGSESFTRTDDSDKNRALVSEGLTLLLESAVAVNPSQLKNEGGESRRKPLADIGNNTQMKSNASRPNQRKKWRKSVIQLVPSAPMPPLPPSTQPMESSEAPIKPENNLSERDVPLKLPRAMRSTNITNNPLRERNFEHGDDSTANREAPKGRPRSPIRIPRDSDHQKENHGV</sequence>
<evidence type="ECO:0000259" key="4">
    <source>
        <dbReference type="SMART" id="SM01114"/>
    </source>
</evidence>
<dbReference type="Proteomes" id="UP000541444">
    <property type="component" value="Unassembled WGS sequence"/>
</dbReference>